<evidence type="ECO:0000259" key="2">
    <source>
        <dbReference type="Pfam" id="PF03787"/>
    </source>
</evidence>
<dbReference type="PANTHER" id="PTHR35579">
    <property type="entry name" value="CRISPR SYSTEM CMS ENDORIBONUCLEASE CSM3"/>
    <property type="match status" value="1"/>
</dbReference>
<dbReference type="EMBL" id="CP061800">
    <property type="protein sequence ID" value="QTA92053.1"/>
    <property type="molecule type" value="Genomic_DNA"/>
</dbReference>
<reference evidence="3" key="1">
    <citation type="journal article" date="2021" name="Microb. Physiol.">
        <title>Proteogenomic Insights into the Physiology of Marine, Sulfate-Reducing, Filamentous Desulfonema limicola and Desulfonema magnum.</title>
        <authorList>
            <person name="Schnaars V."/>
            <person name="Wohlbrand L."/>
            <person name="Scheve S."/>
            <person name="Hinrichs C."/>
            <person name="Reinhardt R."/>
            <person name="Rabus R."/>
        </authorList>
    </citation>
    <scope>NUCLEOTIDE SEQUENCE</scope>
    <source>
        <strain evidence="3">4be13</strain>
    </source>
</reference>
<evidence type="ECO:0000313" key="4">
    <source>
        <dbReference type="Proteomes" id="UP000663722"/>
    </source>
</evidence>
<dbReference type="GO" id="GO:0051607">
    <property type="term" value="P:defense response to virus"/>
    <property type="evidence" value="ECO:0007669"/>
    <property type="project" value="UniProtKB-KW"/>
</dbReference>
<name>A0A975GTE4_9BACT</name>
<dbReference type="InterPro" id="IPR052216">
    <property type="entry name" value="CRISPR_Csm3_endoribonuclease"/>
</dbReference>
<organism evidence="3 4">
    <name type="scientific">Desulfonema magnum</name>
    <dbReference type="NCBI Taxonomy" id="45655"/>
    <lineage>
        <taxon>Bacteria</taxon>
        <taxon>Pseudomonadati</taxon>
        <taxon>Thermodesulfobacteriota</taxon>
        <taxon>Desulfobacteria</taxon>
        <taxon>Desulfobacterales</taxon>
        <taxon>Desulfococcaceae</taxon>
        <taxon>Desulfonema</taxon>
    </lineage>
</organism>
<proteinExistence type="predicted"/>
<evidence type="ECO:0000256" key="1">
    <source>
        <dbReference type="ARBA" id="ARBA00023118"/>
    </source>
</evidence>
<keyword evidence="1" id="KW-0051">Antiviral defense</keyword>
<dbReference type="RefSeq" id="WP_207679579.1">
    <property type="nucleotide sequence ID" value="NZ_CP061800.1"/>
</dbReference>
<keyword evidence="4" id="KW-1185">Reference proteome</keyword>
<dbReference type="PANTHER" id="PTHR35579:SF3">
    <property type="entry name" value="CRISPR SYSTEM CMS ENDORIBONUCLEASE CSM3"/>
    <property type="match status" value="1"/>
</dbReference>
<accession>A0A975GTE4</accession>
<gene>
    <name evidence="3" type="ORF">dnm_081270</name>
</gene>
<dbReference type="Pfam" id="PF03787">
    <property type="entry name" value="RAMPs"/>
    <property type="match status" value="1"/>
</dbReference>
<evidence type="ECO:0000313" key="3">
    <source>
        <dbReference type="EMBL" id="QTA92053.1"/>
    </source>
</evidence>
<dbReference type="Proteomes" id="UP000663722">
    <property type="component" value="Chromosome"/>
</dbReference>
<dbReference type="InterPro" id="IPR005537">
    <property type="entry name" value="RAMP_III_fam"/>
</dbReference>
<dbReference type="KEGG" id="dmm:dnm_081270"/>
<dbReference type="AlphaFoldDB" id="A0A975GTE4"/>
<sequence>MLKKMINSAQIDFDIIPIDPLLIKSGQATVGGVDMSFVRTYRFGEKEEPFIPGSSLKGMIRSYAEKICRSLRDDPVPVCLPYLEPGKEQHGEHRQASCGLCFEKYKKKYNVKTIPSPEIYSLSCPVCRLFGSHGFIGRLSTSDAYLTEDFKNTGNPVLEIRDGVAIDRLTGGAAGGAKYDLEVLTRGEFGTTLDIRNFERWQLGLIALVLRDMEQGLVRVGFGKSRGMGRFRAKITNFRLTYYNQKLSGLSGLAELCSREENNAYGFFAETRDKSPLPKSESNGLRYEYSITDTWKTVLVPGVNDLLKFIENTDWPGALEKFLERRN</sequence>
<protein>
    <submittedName>
        <fullName evidence="3">CRISPR type III-associated RAMP domain-containing protein</fullName>
    </submittedName>
</protein>
<feature type="domain" description="CRISPR type III-associated protein" evidence="2">
    <location>
        <begin position="20"/>
        <end position="232"/>
    </location>
</feature>